<dbReference type="SMART" id="SM00667">
    <property type="entry name" value="LisH"/>
    <property type="match status" value="1"/>
</dbReference>
<evidence type="ECO:0000259" key="3">
    <source>
        <dbReference type="PROSITE" id="PS50188"/>
    </source>
</evidence>
<dbReference type="InterPro" id="IPR035782">
    <property type="entry name" value="SPRY_RanBP9/10"/>
</dbReference>
<evidence type="ECO:0008006" key="7">
    <source>
        <dbReference type="Google" id="ProtNLM"/>
    </source>
</evidence>
<dbReference type="PROSITE" id="PS50188">
    <property type="entry name" value="B302_SPRY"/>
    <property type="match status" value="1"/>
</dbReference>
<dbReference type="SMART" id="SM00449">
    <property type="entry name" value="SPRY"/>
    <property type="match status" value="1"/>
</dbReference>
<comment type="function">
    <text evidence="1">Involved in the proteasome-dependent degradation of fructose-1,6-bisphosphatase.</text>
</comment>
<dbReference type="CDD" id="cd12909">
    <property type="entry name" value="SPRY_RanBP9_10"/>
    <property type="match status" value="1"/>
</dbReference>
<dbReference type="SMART" id="SM00668">
    <property type="entry name" value="CTLH"/>
    <property type="match status" value="1"/>
</dbReference>
<dbReference type="InterPro" id="IPR001870">
    <property type="entry name" value="B30.2/SPRY"/>
</dbReference>
<dbReference type="GeneID" id="80892060"/>
<dbReference type="InterPro" id="IPR013144">
    <property type="entry name" value="CRA_dom"/>
</dbReference>
<dbReference type="RefSeq" id="XP_056049741.1">
    <property type="nucleotide sequence ID" value="XM_056196187.1"/>
</dbReference>
<gene>
    <name evidence="5" type="ORF">LMH87_004901</name>
</gene>
<feature type="domain" description="CTLH" evidence="4">
    <location>
        <begin position="472"/>
        <end position="529"/>
    </location>
</feature>
<dbReference type="AlphaFoldDB" id="A0A9W8UHG9"/>
<dbReference type="Pfam" id="PF00622">
    <property type="entry name" value="SPRY"/>
    <property type="match status" value="1"/>
</dbReference>
<dbReference type="KEGG" id="amus:LMH87_004901"/>
<dbReference type="InterPro" id="IPR003877">
    <property type="entry name" value="SPRY_dom"/>
</dbReference>
<reference evidence="5" key="1">
    <citation type="journal article" date="2023" name="Access Microbiol">
        <title>De-novo genome assembly for Akanthomyces muscarius, a biocontrol agent of insect agricultural pests.</title>
        <authorList>
            <person name="Erdos Z."/>
            <person name="Studholme D.J."/>
            <person name="Raymond B."/>
            <person name="Sharma M."/>
        </authorList>
    </citation>
    <scope>NUCLEOTIDE SEQUENCE</scope>
    <source>
        <strain evidence="5">Ve6</strain>
    </source>
</reference>
<dbReference type="InterPro" id="IPR050618">
    <property type="entry name" value="Ubq-SigPath_Reg"/>
</dbReference>
<feature type="compositionally biased region" description="Polar residues" evidence="2">
    <location>
        <begin position="170"/>
        <end position="180"/>
    </location>
</feature>
<proteinExistence type="predicted"/>
<evidence type="ECO:0000313" key="5">
    <source>
        <dbReference type="EMBL" id="KAJ4146071.1"/>
    </source>
</evidence>
<comment type="caution">
    <text evidence="5">The sequence shown here is derived from an EMBL/GenBank/DDBJ whole genome shotgun (WGS) entry which is preliminary data.</text>
</comment>
<keyword evidence="6" id="KW-1185">Reference proteome</keyword>
<accession>A0A9W8UHG9</accession>
<dbReference type="Proteomes" id="UP001144673">
    <property type="component" value="Chromosome 2"/>
</dbReference>
<dbReference type="Pfam" id="PF10607">
    <property type="entry name" value="CTLH"/>
    <property type="match status" value="1"/>
</dbReference>
<evidence type="ECO:0000256" key="1">
    <source>
        <dbReference type="ARBA" id="ARBA00002343"/>
    </source>
</evidence>
<dbReference type="EMBL" id="JAJHUN010000011">
    <property type="protein sequence ID" value="KAJ4146071.1"/>
    <property type="molecule type" value="Genomic_DNA"/>
</dbReference>
<dbReference type="Gene3D" id="2.60.120.920">
    <property type="match status" value="1"/>
</dbReference>
<dbReference type="SUPFAM" id="SSF49899">
    <property type="entry name" value="Concanavalin A-like lectins/glucanases"/>
    <property type="match status" value="1"/>
</dbReference>
<organism evidence="5 6">
    <name type="scientific">Akanthomyces muscarius</name>
    <name type="common">Entomopathogenic fungus</name>
    <name type="synonym">Lecanicillium muscarium</name>
    <dbReference type="NCBI Taxonomy" id="2231603"/>
    <lineage>
        <taxon>Eukaryota</taxon>
        <taxon>Fungi</taxon>
        <taxon>Dikarya</taxon>
        <taxon>Ascomycota</taxon>
        <taxon>Pezizomycotina</taxon>
        <taxon>Sordariomycetes</taxon>
        <taxon>Hypocreomycetidae</taxon>
        <taxon>Hypocreales</taxon>
        <taxon>Cordycipitaceae</taxon>
        <taxon>Akanthomyces</taxon>
    </lineage>
</organism>
<feature type="domain" description="B30.2/SPRY" evidence="3">
    <location>
        <begin position="193"/>
        <end position="386"/>
    </location>
</feature>
<protein>
    <recommendedName>
        <fullName evidence="7">Protein SSH4</fullName>
    </recommendedName>
</protein>
<dbReference type="InterPro" id="IPR013320">
    <property type="entry name" value="ConA-like_dom_sf"/>
</dbReference>
<dbReference type="InterPro" id="IPR024964">
    <property type="entry name" value="CTLH/CRA"/>
</dbReference>
<dbReference type="SMART" id="SM00757">
    <property type="entry name" value="CRA"/>
    <property type="match status" value="1"/>
</dbReference>
<sequence length="685" mass="76064">MQAAYLAVTPTSKSRRATALPRCLPHRCHPNPSLVPSTRPASRDEDAAVDRRAHGYNFYTHPSRLSILDGNGDLTIDPTALLICSSGQPTPAMDDSGAANSSAMWRSSTNLPSFSRAFDLFTNGDPDDVSDDGEEQRFFIPSYLQSSTYMHKLQEAHRSRAHSRREQKRNGTMSSSNGFSSDLLPTGSHRGLSHTVVERGALSEDRDGLSPLPTRWNKSDMSGGLDLHTDGLGVKYVEIKGHLDRDHEACGIRADYHMPLQCGIYYFEVQILSGRRDETLIAIGFSSRAASTARPVGWEPESWGYHADDGRCFSGQNIGRPFGPTFSVGDVVGCGVNFRDRTAFYTKNGVKLGVAFQDVAKGRLFPTVSMKKAGEHVLVNFGQTPFVYNIDDLMREQRENIQKEIESTDTSKLEPGLGETDFIQALVMQFLQHDGYVETARAFAEDLKLQNEALSSNTGPKSSSLNIRDDEDANNRQRIRRAILEGDVDRALKFTNVYYPHVLQEHEPVYFKLRCRKFIEMVRKAAQLNMAAETGENGNTQDMDIDANGDEDEWDDAPVAQNESEVLDLERDMLEYGQALQAEYADDSRKEVGKALDEIWSLIAYRNPLKEPQVSHLLARKGRVIVAEELNSAILSSLGKSSRAALEKLYAQTSVLLEDLRQDGGDGAFTSVGDIINEIRAEHDA</sequence>
<dbReference type="PROSITE" id="PS50897">
    <property type="entry name" value="CTLH"/>
    <property type="match status" value="1"/>
</dbReference>
<dbReference type="InterPro" id="IPR006595">
    <property type="entry name" value="CTLH_C"/>
</dbReference>
<dbReference type="InterPro" id="IPR043136">
    <property type="entry name" value="B30.2/SPRY_sf"/>
</dbReference>
<dbReference type="PANTHER" id="PTHR12864">
    <property type="entry name" value="RAN BINDING PROTEIN 9-RELATED"/>
    <property type="match status" value="1"/>
</dbReference>
<feature type="region of interest" description="Disordered" evidence="2">
    <location>
        <begin position="153"/>
        <end position="190"/>
    </location>
</feature>
<dbReference type="PROSITE" id="PS50896">
    <property type="entry name" value="LISH"/>
    <property type="match status" value="1"/>
</dbReference>
<evidence type="ECO:0000313" key="6">
    <source>
        <dbReference type="Proteomes" id="UP001144673"/>
    </source>
</evidence>
<evidence type="ECO:0000259" key="4">
    <source>
        <dbReference type="PROSITE" id="PS50897"/>
    </source>
</evidence>
<dbReference type="InterPro" id="IPR006594">
    <property type="entry name" value="LisH"/>
</dbReference>
<name>A0A9W8UHG9_AKAMU</name>
<evidence type="ECO:0000256" key="2">
    <source>
        <dbReference type="SAM" id="MobiDB-lite"/>
    </source>
</evidence>